<sequence length="118" mass="13281">MHHLHLTIITADVRRYIRGGNDVVSQFRTLDQLVSALLIGAGRRDSSSKAGTEIGCRGRGGRRERWKEGEVEGGRGGRRERWKEGEVEGGRGGRRERWKEGEVEGGRGGRRERLSDAW</sequence>
<keyword evidence="3" id="KW-1185">Reference proteome</keyword>
<organism evidence="2 3">
    <name type="scientific">Petrolisthes cinctipes</name>
    <name type="common">Flat porcelain crab</name>
    <dbReference type="NCBI Taxonomy" id="88211"/>
    <lineage>
        <taxon>Eukaryota</taxon>
        <taxon>Metazoa</taxon>
        <taxon>Ecdysozoa</taxon>
        <taxon>Arthropoda</taxon>
        <taxon>Crustacea</taxon>
        <taxon>Multicrustacea</taxon>
        <taxon>Malacostraca</taxon>
        <taxon>Eumalacostraca</taxon>
        <taxon>Eucarida</taxon>
        <taxon>Decapoda</taxon>
        <taxon>Pleocyemata</taxon>
        <taxon>Anomura</taxon>
        <taxon>Galatheoidea</taxon>
        <taxon>Porcellanidae</taxon>
        <taxon>Petrolisthes</taxon>
    </lineage>
</organism>
<evidence type="ECO:0000256" key="1">
    <source>
        <dbReference type="SAM" id="MobiDB-lite"/>
    </source>
</evidence>
<name>A0AAE1FI84_PETCI</name>
<dbReference type="EMBL" id="JAWQEG010002170">
    <property type="protein sequence ID" value="KAK3873905.1"/>
    <property type="molecule type" value="Genomic_DNA"/>
</dbReference>
<protein>
    <submittedName>
        <fullName evidence="2">Uncharacterized protein</fullName>
    </submittedName>
</protein>
<feature type="compositionally biased region" description="Basic and acidic residues" evidence="1">
    <location>
        <begin position="61"/>
        <end position="118"/>
    </location>
</feature>
<proteinExistence type="predicted"/>
<dbReference type="AlphaFoldDB" id="A0AAE1FI84"/>
<comment type="caution">
    <text evidence="2">The sequence shown here is derived from an EMBL/GenBank/DDBJ whole genome shotgun (WGS) entry which is preliminary data.</text>
</comment>
<dbReference type="Proteomes" id="UP001286313">
    <property type="component" value="Unassembled WGS sequence"/>
</dbReference>
<evidence type="ECO:0000313" key="2">
    <source>
        <dbReference type="EMBL" id="KAK3873905.1"/>
    </source>
</evidence>
<reference evidence="2" key="1">
    <citation type="submission" date="2023-10" db="EMBL/GenBank/DDBJ databases">
        <title>Genome assemblies of two species of porcelain crab, Petrolisthes cinctipes and Petrolisthes manimaculis (Anomura: Porcellanidae).</title>
        <authorList>
            <person name="Angst P."/>
        </authorList>
    </citation>
    <scope>NUCLEOTIDE SEQUENCE</scope>
    <source>
        <strain evidence="2">PB745_01</strain>
        <tissue evidence="2">Gill</tissue>
    </source>
</reference>
<gene>
    <name evidence="2" type="ORF">Pcinc_021117</name>
</gene>
<feature type="region of interest" description="Disordered" evidence="1">
    <location>
        <begin position="42"/>
        <end position="118"/>
    </location>
</feature>
<accession>A0AAE1FI84</accession>
<evidence type="ECO:0000313" key="3">
    <source>
        <dbReference type="Proteomes" id="UP001286313"/>
    </source>
</evidence>